<comment type="caution">
    <text evidence="2">The sequence shown here is derived from an EMBL/GenBank/DDBJ whole genome shotgun (WGS) entry which is preliminary data.</text>
</comment>
<evidence type="ECO:0000256" key="1">
    <source>
        <dbReference type="SAM" id="SignalP"/>
    </source>
</evidence>
<name>A0ABS1LAD6_9ACTN</name>
<accession>A0ABS1LAD6</accession>
<feature type="signal peptide" evidence="1">
    <location>
        <begin position="1"/>
        <end position="28"/>
    </location>
</feature>
<protein>
    <submittedName>
        <fullName evidence="2">Uncharacterized protein</fullName>
    </submittedName>
</protein>
<dbReference type="Proteomes" id="UP000636918">
    <property type="component" value="Unassembled WGS sequence"/>
</dbReference>
<evidence type="ECO:0000313" key="2">
    <source>
        <dbReference type="EMBL" id="MBL0748493.1"/>
    </source>
</evidence>
<gene>
    <name evidence="2" type="ORF">JI751_12805</name>
</gene>
<organism evidence="2 3">
    <name type="scientific">Nocardioides baculatus</name>
    <dbReference type="NCBI Taxonomy" id="2801337"/>
    <lineage>
        <taxon>Bacteria</taxon>
        <taxon>Bacillati</taxon>
        <taxon>Actinomycetota</taxon>
        <taxon>Actinomycetes</taxon>
        <taxon>Propionibacteriales</taxon>
        <taxon>Nocardioidaceae</taxon>
        <taxon>Nocardioides</taxon>
    </lineage>
</organism>
<sequence>MRINKKAVGIAGAVIAVAALSGSGTAVAAGLITTNQIKDSAITTGKVKNGTLTLKDFKASERAKLVGPAGPAGVTGMTGPAGASASASQAIVQGPTVTVAAYDIGYADAYCPAGKKITGGGYFASVAIPASSGPAAPSPTTGWRTVINNSDNPVAVDVYAFAVCA</sequence>
<dbReference type="RefSeq" id="WP_201936835.1">
    <property type="nucleotide sequence ID" value="NZ_JAERSG010000003.1"/>
</dbReference>
<keyword evidence="3" id="KW-1185">Reference proteome</keyword>
<dbReference type="EMBL" id="JAERSG010000003">
    <property type="protein sequence ID" value="MBL0748493.1"/>
    <property type="molecule type" value="Genomic_DNA"/>
</dbReference>
<keyword evidence="1" id="KW-0732">Signal</keyword>
<proteinExistence type="predicted"/>
<reference evidence="2 3" key="1">
    <citation type="submission" date="2021-01" db="EMBL/GenBank/DDBJ databases">
        <title>Genome seq and assembly of Nocardiodes sp. G10.</title>
        <authorList>
            <person name="Chhetri G."/>
        </authorList>
    </citation>
    <scope>NUCLEOTIDE SEQUENCE [LARGE SCALE GENOMIC DNA]</scope>
    <source>
        <strain evidence="2 3">G10</strain>
    </source>
</reference>
<feature type="chain" id="PRO_5045322772" evidence="1">
    <location>
        <begin position="29"/>
        <end position="165"/>
    </location>
</feature>
<evidence type="ECO:0000313" key="3">
    <source>
        <dbReference type="Proteomes" id="UP000636918"/>
    </source>
</evidence>